<dbReference type="RefSeq" id="WP_085888808.1">
    <property type="nucleotide sequence ID" value="NZ_FWFN01000005.1"/>
</dbReference>
<evidence type="ECO:0000313" key="1">
    <source>
        <dbReference type="EMBL" id="SLN56170.1"/>
    </source>
</evidence>
<dbReference type="EMBL" id="FWFN01000005">
    <property type="protein sequence ID" value="SLN56170.1"/>
    <property type="molecule type" value="Genomic_DNA"/>
</dbReference>
<evidence type="ECO:0000313" key="2">
    <source>
        <dbReference type="Proteomes" id="UP000193963"/>
    </source>
</evidence>
<sequence>MNYDFDMHSVLPLAAQRKARTEGRKGDLSGQQIALFRDRRVADALRAADREVQELFLESGFGLTSWVSDLPPGRFRAIDEEARNAAIARFAANLRASRGRLRTSNWGGFSISDFTDGYLNASPLPQPVGILAGRTSDPVPPTPDMSPDLVPPSELAMRTRARLRRRRRNGLRQLSLRTGAQLARLSPLQKVCALGAGLVAWMLALTIWHILDNGLGVEIAHAMARITARLGP</sequence>
<protein>
    <submittedName>
        <fullName evidence="1">Uncharacterized protein</fullName>
    </submittedName>
</protein>
<name>A0A1X6ZML4_9RHOB</name>
<dbReference type="AlphaFoldDB" id="A0A1X6ZML4"/>
<keyword evidence="2" id="KW-1185">Reference proteome</keyword>
<dbReference type="Proteomes" id="UP000193963">
    <property type="component" value="Unassembled WGS sequence"/>
</dbReference>
<gene>
    <name evidence="1" type="ORF">PSM7751_02783</name>
</gene>
<organism evidence="1 2">
    <name type="scientific">Pseudooceanicola marinus</name>
    <dbReference type="NCBI Taxonomy" id="396013"/>
    <lineage>
        <taxon>Bacteria</taxon>
        <taxon>Pseudomonadati</taxon>
        <taxon>Pseudomonadota</taxon>
        <taxon>Alphaproteobacteria</taxon>
        <taxon>Rhodobacterales</taxon>
        <taxon>Paracoccaceae</taxon>
        <taxon>Pseudooceanicola</taxon>
    </lineage>
</organism>
<dbReference type="OrthoDB" id="7707180at2"/>
<reference evidence="1 2" key="1">
    <citation type="submission" date="2017-03" db="EMBL/GenBank/DDBJ databases">
        <authorList>
            <person name="Afonso C.L."/>
            <person name="Miller P.J."/>
            <person name="Scott M.A."/>
            <person name="Spackman E."/>
            <person name="Goraichik I."/>
            <person name="Dimitrov K.M."/>
            <person name="Suarez D.L."/>
            <person name="Swayne D.E."/>
        </authorList>
    </citation>
    <scope>NUCLEOTIDE SEQUENCE [LARGE SCALE GENOMIC DNA]</scope>
    <source>
        <strain evidence="1 2">CECT 7751</strain>
    </source>
</reference>
<proteinExistence type="predicted"/>
<accession>A0A1X6ZML4</accession>